<proteinExistence type="inferred from homology"/>
<evidence type="ECO:0000256" key="2">
    <source>
        <dbReference type="ARBA" id="ARBA00022618"/>
    </source>
</evidence>
<dbReference type="Gene3D" id="1.10.3260.10">
    <property type="entry name" value="DNA ligase, ATP-dependent, N-terminal domain"/>
    <property type="match status" value="1"/>
</dbReference>
<dbReference type="EMBL" id="CP020809">
    <property type="protein sequence ID" value="ART71197.1"/>
    <property type="molecule type" value="Genomic_DNA"/>
</dbReference>
<dbReference type="Pfam" id="PF04679">
    <property type="entry name" value="DNA_ligase_A_C"/>
    <property type="match status" value="1"/>
</dbReference>
<evidence type="ECO:0000256" key="8">
    <source>
        <dbReference type="ARBA" id="ARBA00022842"/>
    </source>
</evidence>
<dbReference type="CDD" id="cd07972">
    <property type="entry name" value="OBF_DNA_ligase_Arch_LigB"/>
    <property type="match status" value="1"/>
</dbReference>
<reference evidence="18 19" key="1">
    <citation type="submission" date="2017-04" db="EMBL/GenBank/DDBJ databases">
        <title>Whole Genome Sequence of 1,4-Dioxane Degrading Bacterium Mycobacterium dioxanotrophicus PH-06.</title>
        <authorList>
            <person name="He Y."/>
        </authorList>
    </citation>
    <scope>NUCLEOTIDE SEQUENCE [LARGE SCALE GENOMIC DNA]</scope>
    <source>
        <strain evidence="18 19">PH-06</strain>
    </source>
</reference>
<dbReference type="Pfam" id="PF01068">
    <property type="entry name" value="DNA_ligase_A_M"/>
    <property type="match status" value="1"/>
</dbReference>
<dbReference type="GO" id="GO:0051301">
    <property type="term" value="P:cell division"/>
    <property type="evidence" value="ECO:0007669"/>
    <property type="project" value="UniProtKB-KW"/>
</dbReference>
<evidence type="ECO:0000256" key="12">
    <source>
        <dbReference type="ARBA" id="ARBA00034003"/>
    </source>
</evidence>
<dbReference type="GO" id="GO:0003910">
    <property type="term" value="F:DNA ligase (ATP) activity"/>
    <property type="evidence" value="ECO:0007669"/>
    <property type="project" value="UniProtKB-UniRule"/>
</dbReference>
<evidence type="ECO:0000256" key="14">
    <source>
        <dbReference type="HAMAP-Rule" id="MF_00407"/>
    </source>
</evidence>
<keyword evidence="10 14" id="KW-0234">DNA repair</keyword>
<feature type="binding site" evidence="14">
    <location>
        <position position="376"/>
    </location>
    <ligand>
        <name>ATP</name>
        <dbReference type="ChEBI" id="CHEBI:30616"/>
    </ligand>
</feature>
<dbReference type="GO" id="GO:0006260">
    <property type="term" value="P:DNA replication"/>
    <property type="evidence" value="ECO:0007669"/>
    <property type="project" value="UniProtKB-UniRule"/>
</dbReference>
<keyword evidence="8 14" id="KW-0460">Magnesium</keyword>
<dbReference type="CDD" id="cd07901">
    <property type="entry name" value="Adenylation_DNA_ligase_Arch_LigB"/>
    <property type="match status" value="1"/>
</dbReference>
<feature type="binding site" evidence="14">
    <location>
        <position position="262"/>
    </location>
    <ligand>
        <name>ATP</name>
        <dbReference type="ChEBI" id="CHEBI:30616"/>
    </ligand>
</feature>
<dbReference type="GO" id="GO:0005524">
    <property type="term" value="F:ATP binding"/>
    <property type="evidence" value="ECO:0007669"/>
    <property type="project" value="UniProtKB-UniRule"/>
</dbReference>
<keyword evidence="1 14" id="KW-0436">Ligase</keyword>
<dbReference type="PANTHER" id="PTHR45674">
    <property type="entry name" value="DNA LIGASE 1/3 FAMILY MEMBER"/>
    <property type="match status" value="1"/>
</dbReference>
<keyword evidence="19" id="KW-1185">Reference proteome</keyword>
<evidence type="ECO:0000256" key="10">
    <source>
        <dbReference type="ARBA" id="ARBA00023204"/>
    </source>
</evidence>
<evidence type="ECO:0000256" key="7">
    <source>
        <dbReference type="ARBA" id="ARBA00022840"/>
    </source>
</evidence>
<dbReference type="EC" id="6.5.1.1" evidence="14"/>
<dbReference type="InterPro" id="IPR050191">
    <property type="entry name" value="ATP-dep_DNA_ligase"/>
</dbReference>
<evidence type="ECO:0000256" key="5">
    <source>
        <dbReference type="ARBA" id="ARBA00022741"/>
    </source>
</evidence>
<evidence type="ECO:0000259" key="17">
    <source>
        <dbReference type="PROSITE" id="PS50160"/>
    </source>
</evidence>
<comment type="similarity">
    <text evidence="14 16">Belongs to the ATP-dependent DNA ligase family.</text>
</comment>
<dbReference type="InterPro" id="IPR016059">
    <property type="entry name" value="DNA_ligase_ATP-dep_CS"/>
</dbReference>
<evidence type="ECO:0000256" key="6">
    <source>
        <dbReference type="ARBA" id="ARBA00022763"/>
    </source>
</evidence>
<feature type="domain" description="ATP-dependent DNA ligase family profile" evidence="17">
    <location>
        <begin position="286"/>
        <end position="410"/>
    </location>
</feature>
<gene>
    <name evidence="14" type="primary">lig</name>
    <name evidence="18" type="ORF">BTO20_24010</name>
</gene>
<dbReference type="KEGG" id="mdx:BTO20_24010"/>
<dbReference type="SUPFAM" id="SSF117018">
    <property type="entry name" value="ATP-dependent DNA ligase DNA-binding domain"/>
    <property type="match status" value="1"/>
</dbReference>
<dbReference type="PROSITE" id="PS50160">
    <property type="entry name" value="DNA_LIGASE_A3"/>
    <property type="match status" value="1"/>
</dbReference>
<dbReference type="HAMAP" id="MF_00407">
    <property type="entry name" value="DNA_ligase"/>
    <property type="match status" value="1"/>
</dbReference>
<dbReference type="GO" id="GO:0006310">
    <property type="term" value="P:DNA recombination"/>
    <property type="evidence" value="ECO:0007669"/>
    <property type="project" value="UniProtKB-UniRule"/>
</dbReference>
<dbReference type="FunFam" id="2.40.50.140:FF:000163">
    <property type="entry name" value="Probable DNA ligase"/>
    <property type="match status" value="1"/>
</dbReference>
<dbReference type="SUPFAM" id="SSF56091">
    <property type="entry name" value="DNA ligase/mRNA capping enzyme, catalytic domain"/>
    <property type="match status" value="1"/>
</dbReference>
<dbReference type="InterPro" id="IPR012340">
    <property type="entry name" value="NA-bd_OB-fold"/>
</dbReference>
<dbReference type="Proteomes" id="UP000195331">
    <property type="component" value="Chromosome"/>
</dbReference>
<protein>
    <recommendedName>
        <fullName evidence="14">Probable DNA ligase</fullName>
        <ecNumber evidence="14">6.5.1.1</ecNumber>
    </recommendedName>
    <alternativeName>
        <fullName evidence="14">Polydeoxyribonucleotide synthase [ATP]</fullName>
    </alternativeName>
</protein>
<feature type="binding site" evidence="14">
    <location>
        <position position="211"/>
    </location>
    <ligand>
        <name>ATP</name>
        <dbReference type="ChEBI" id="CHEBI:30616"/>
    </ligand>
</feature>
<evidence type="ECO:0000256" key="9">
    <source>
        <dbReference type="ARBA" id="ARBA00023172"/>
    </source>
</evidence>
<dbReference type="InterPro" id="IPR000977">
    <property type="entry name" value="DNA_ligase_ATP-dep"/>
</dbReference>
<feature type="binding site" evidence="14">
    <location>
        <position position="370"/>
    </location>
    <ligand>
        <name>ATP</name>
        <dbReference type="ChEBI" id="CHEBI:30616"/>
    </ligand>
</feature>
<keyword evidence="11 14" id="KW-0131">Cell cycle</keyword>
<accession>A0A1Y0C7X3</accession>
<sequence>MLLAEVVAASADVAASSGRLAKTERIATLLSAIIAAGEPVAVVVAWLSGELPQRQIGVGWAGLRDLPTPAATPTLTVTDVDSRLSAIGAVTGKGSQAHRARLVRELFGAATAGEQTFLRRLLGGELRQGALVGVMADAVARSSGIPATEVRRAAMLAGDLPAVAAAAATGGVTAVQAFGLQVGRPVGPMLAQTASDIDDALEKLGGTAVLETKLDGARVQIHRVGSDVSIYTRSLDDVTSRLPEVVAATLALPVTDLIADAEAIALRPDGRPHRFQVTASRFGRRNPTDEVPLSVFFFDLLHVDGRDLLDLPTLERRAALDAIVPASRRVDHIVTADPEQAREFVATTLAAGHEGVMAKAPGAPYEAGRRGAGWLKVKPVHTLDLVVLAVEWGSGRRTGKLSNIHLGARDPETGGFVMLGKTFKGMTDAMLAWQTERFTELADGPIDGYVVKLRPEQVVEIAFDGVQGSSRYPGGMALRFARVLRYRDDKSPEEADTVETVRALYER</sequence>
<dbReference type="PROSITE" id="PS00333">
    <property type="entry name" value="DNA_LIGASE_A2"/>
    <property type="match status" value="1"/>
</dbReference>
<dbReference type="InterPro" id="IPR036599">
    <property type="entry name" value="DNA_ligase_N_sf"/>
</dbReference>
<comment type="cofactor">
    <cofactor evidence="14">
        <name>Mg(2+)</name>
        <dbReference type="ChEBI" id="CHEBI:18420"/>
    </cofactor>
</comment>
<name>A0A1Y0C7X3_9MYCO</name>
<feature type="binding site" evidence="14">
    <location>
        <position position="233"/>
    </location>
    <ligand>
        <name>ATP</name>
        <dbReference type="ChEBI" id="CHEBI:30616"/>
    </ligand>
</feature>
<feature type="active site" description="N6-AMP-lysine intermediate" evidence="14">
    <location>
        <position position="213"/>
    </location>
</feature>
<dbReference type="PANTHER" id="PTHR45674:SF13">
    <property type="entry name" value="DNA LIGASE-RELATED"/>
    <property type="match status" value="1"/>
</dbReference>
<dbReference type="Pfam" id="PF04675">
    <property type="entry name" value="DNA_ligase_A_N"/>
    <property type="match status" value="1"/>
</dbReference>
<dbReference type="AlphaFoldDB" id="A0A1Y0C7X3"/>
<dbReference type="GO" id="GO:0046872">
    <property type="term" value="F:metal ion binding"/>
    <property type="evidence" value="ECO:0007669"/>
    <property type="project" value="UniProtKB-KW"/>
</dbReference>
<keyword evidence="9 14" id="KW-0233">DNA recombination</keyword>
<dbReference type="InterPro" id="IPR012308">
    <property type="entry name" value="DNA_ligase_ATP-dep_N"/>
</dbReference>
<dbReference type="Gene3D" id="2.40.50.140">
    <property type="entry name" value="Nucleic acid-binding proteins"/>
    <property type="match status" value="1"/>
</dbReference>
<dbReference type="SUPFAM" id="SSF50249">
    <property type="entry name" value="Nucleic acid-binding proteins"/>
    <property type="match status" value="1"/>
</dbReference>
<dbReference type="Gene3D" id="3.30.470.30">
    <property type="entry name" value="DNA ligase/mRNA capping enzyme"/>
    <property type="match status" value="1"/>
</dbReference>
<evidence type="ECO:0000256" key="4">
    <source>
        <dbReference type="ARBA" id="ARBA00022723"/>
    </source>
</evidence>
<keyword evidence="6 14" id="KW-0227">DNA damage</keyword>
<comment type="catalytic activity">
    <reaction evidence="12 14 15">
        <text>ATP + (deoxyribonucleotide)n-3'-hydroxyl + 5'-phospho-(deoxyribonucleotide)m = (deoxyribonucleotide)n+m + AMP + diphosphate.</text>
        <dbReference type="EC" id="6.5.1.1"/>
    </reaction>
</comment>
<dbReference type="NCBIfam" id="NF002868">
    <property type="entry name" value="PRK03180.1"/>
    <property type="match status" value="1"/>
</dbReference>
<dbReference type="InterPro" id="IPR012310">
    <property type="entry name" value="DNA_ligase_ATP-dep_cent"/>
</dbReference>
<organism evidence="18 19">
    <name type="scientific">Mycobacterium dioxanotrophicus</name>
    <dbReference type="NCBI Taxonomy" id="482462"/>
    <lineage>
        <taxon>Bacteria</taxon>
        <taxon>Bacillati</taxon>
        <taxon>Actinomycetota</taxon>
        <taxon>Actinomycetes</taxon>
        <taxon>Mycobacteriales</taxon>
        <taxon>Mycobacteriaceae</taxon>
        <taxon>Mycobacterium</taxon>
    </lineage>
</organism>
<dbReference type="GO" id="GO:0003677">
    <property type="term" value="F:DNA binding"/>
    <property type="evidence" value="ECO:0007669"/>
    <property type="project" value="InterPro"/>
</dbReference>
<dbReference type="InterPro" id="IPR022865">
    <property type="entry name" value="DNA_ligae_ATP-dep_bac/arc"/>
</dbReference>
<dbReference type="GO" id="GO:0071897">
    <property type="term" value="P:DNA biosynthetic process"/>
    <property type="evidence" value="ECO:0007669"/>
    <property type="project" value="InterPro"/>
</dbReference>
<keyword evidence="5 14" id="KW-0547">Nucleotide-binding</keyword>
<evidence type="ECO:0000256" key="16">
    <source>
        <dbReference type="RuleBase" id="RU004196"/>
    </source>
</evidence>
<dbReference type="NCBIfam" id="TIGR00574">
    <property type="entry name" value="dnl1"/>
    <property type="match status" value="1"/>
</dbReference>
<feature type="binding site" evidence="14">
    <location>
        <position position="298"/>
    </location>
    <ligand>
        <name>ATP</name>
        <dbReference type="ChEBI" id="CHEBI:30616"/>
    </ligand>
</feature>
<keyword evidence="3 14" id="KW-0235">DNA replication</keyword>
<dbReference type="PROSITE" id="PS00697">
    <property type="entry name" value="DNA_LIGASE_A1"/>
    <property type="match status" value="1"/>
</dbReference>
<dbReference type="RefSeq" id="WP_087078597.1">
    <property type="nucleotide sequence ID" value="NZ_CP020809.1"/>
</dbReference>
<evidence type="ECO:0000256" key="15">
    <source>
        <dbReference type="RuleBase" id="RU000617"/>
    </source>
</evidence>
<dbReference type="GO" id="GO:0006281">
    <property type="term" value="P:DNA repair"/>
    <property type="evidence" value="ECO:0007669"/>
    <property type="project" value="UniProtKB-UniRule"/>
</dbReference>
<evidence type="ECO:0000256" key="11">
    <source>
        <dbReference type="ARBA" id="ARBA00023306"/>
    </source>
</evidence>
<evidence type="ECO:0000313" key="19">
    <source>
        <dbReference type="Proteomes" id="UP000195331"/>
    </source>
</evidence>
<keyword evidence="2 14" id="KW-0132">Cell division</keyword>
<evidence type="ECO:0000256" key="13">
    <source>
        <dbReference type="ARBA" id="ARBA00054532"/>
    </source>
</evidence>
<evidence type="ECO:0000256" key="3">
    <source>
        <dbReference type="ARBA" id="ARBA00022705"/>
    </source>
</evidence>
<evidence type="ECO:0000313" key="18">
    <source>
        <dbReference type="EMBL" id="ART71197.1"/>
    </source>
</evidence>
<dbReference type="InterPro" id="IPR012309">
    <property type="entry name" value="DNA_ligase_ATP-dep_C"/>
</dbReference>
<dbReference type="OrthoDB" id="3733803at2"/>
<evidence type="ECO:0000256" key="1">
    <source>
        <dbReference type="ARBA" id="ARBA00022598"/>
    </source>
</evidence>
<feature type="binding site" evidence="14">
    <location>
        <position position="218"/>
    </location>
    <ligand>
        <name>ATP</name>
        <dbReference type="ChEBI" id="CHEBI:30616"/>
    </ligand>
</feature>
<keyword evidence="7 14" id="KW-0067">ATP-binding</keyword>
<comment type="function">
    <text evidence="13 14">DNA ligase that seals nicks in double-stranded DNA during DNA replication, DNA recombination and DNA repair.</text>
</comment>
<keyword evidence="4 14" id="KW-0479">Metal-binding</keyword>